<name>A0A5U7RYE9_SALER</name>
<dbReference type="PANTHER" id="PTHR43273">
    <property type="entry name" value="ANAEROBIC SULFATASE-MATURATING ENZYME HOMOLOG ASLB-RELATED"/>
    <property type="match status" value="1"/>
</dbReference>
<evidence type="ECO:0000256" key="1">
    <source>
        <dbReference type="ARBA" id="ARBA00001966"/>
    </source>
</evidence>
<dbReference type="SFLD" id="SFLDS00029">
    <property type="entry name" value="Radical_SAM"/>
    <property type="match status" value="1"/>
</dbReference>
<dbReference type="PANTHER" id="PTHR43273:SF3">
    <property type="entry name" value="ANAEROBIC SULFATASE-MATURATING ENZYME HOMOLOG ASLB-RELATED"/>
    <property type="match status" value="1"/>
</dbReference>
<evidence type="ECO:0000256" key="5">
    <source>
        <dbReference type="ARBA" id="ARBA00023014"/>
    </source>
</evidence>
<dbReference type="Gene3D" id="3.20.20.70">
    <property type="entry name" value="Aldolase class I"/>
    <property type="match status" value="1"/>
</dbReference>
<protein>
    <submittedName>
        <fullName evidence="8">Radical SAM protein</fullName>
    </submittedName>
</protein>
<dbReference type="GO" id="GO:0051536">
    <property type="term" value="F:iron-sulfur cluster binding"/>
    <property type="evidence" value="ECO:0007669"/>
    <property type="project" value="UniProtKB-KW"/>
</dbReference>
<dbReference type="Pfam" id="PF04055">
    <property type="entry name" value="Radical_SAM"/>
    <property type="match status" value="1"/>
</dbReference>
<evidence type="ECO:0000256" key="6">
    <source>
        <dbReference type="ARBA" id="ARBA00023601"/>
    </source>
</evidence>
<dbReference type="InterPro" id="IPR058240">
    <property type="entry name" value="rSAM_sf"/>
</dbReference>
<dbReference type="CDD" id="cd01335">
    <property type="entry name" value="Radical_SAM"/>
    <property type="match status" value="1"/>
</dbReference>
<comment type="caution">
    <text evidence="8">The sequence shown here is derived from an EMBL/GenBank/DDBJ whole genome shotgun (WGS) entry which is preliminary data.</text>
</comment>
<proteinExistence type="inferred from homology"/>
<dbReference type="EMBL" id="AAGSMQ010000024">
    <property type="protein sequence ID" value="EBR5102835.1"/>
    <property type="molecule type" value="Genomic_DNA"/>
</dbReference>
<evidence type="ECO:0000256" key="2">
    <source>
        <dbReference type="ARBA" id="ARBA00022691"/>
    </source>
</evidence>
<evidence type="ECO:0000256" key="3">
    <source>
        <dbReference type="ARBA" id="ARBA00022723"/>
    </source>
</evidence>
<dbReference type="InterPro" id="IPR023867">
    <property type="entry name" value="Sulphatase_maturase_rSAM"/>
</dbReference>
<dbReference type="PROSITE" id="PS51918">
    <property type="entry name" value="RADICAL_SAM"/>
    <property type="match status" value="1"/>
</dbReference>
<keyword evidence="4" id="KW-0408">Iron</keyword>
<comment type="similarity">
    <text evidence="6">Belongs to the radical SAM superfamily. Anaerobic sulfatase-maturating enzyme family.</text>
</comment>
<evidence type="ECO:0000256" key="4">
    <source>
        <dbReference type="ARBA" id="ARBA00023004"/>
    </source>
</evidence>
<dbReference type="InterPro" id="IPR007197">
    <property type="entry name" value="rSAM"/>
</dbReference>
<dbReference type="GO" id="GO:0016491">
    <property type="term" value="F:oxidoreductase activity"/>
    <property type="evidence" value="ECO:0007669"/>
    <property type="project" value="InterPro"/>
</dbReference>
<accession>A0A5U7RYE9</accession>
<keyword evidence="2" id="KW-0949">S-adenosyl-L-methionine</keyword>
<keyword evidence="3" id="KW-0479">Metal-binding</keyword>
<evidence type="ECO:0000313" key="8">
    <source>
        <dbReference type="EMBL" id="EBR5102835.1"/>
    </source>
</evidence>
<feature type="domain" description="Radical SAM core" evidence="7">
    <location>
        <begin position="14"/>
        <end position="181"/>
    </location>
</feature>
<dbReference type="SUPFAM" id="SSF102114">
    <property type="entry name" value="Radical SAM enzymes"/>
    <property type="match status" value="1"/>
</dbReference>
<evidence type="ECO:0000259" key="7">
    <source>
        <dbReference type="PROSITE" id="PS51918"/>
    </source>
</evidence>
<sequence length="181" mass="20492">MSHGADEPYFLTEMSDMAVAGCHVMAKPGGAICNIDCTYCFYLEKEALYPERNKNWRMSDETLEQFIRQHIAAQSGDRIDFAWQGGEPTMMGLPFFRRVVALCEKYGDGRKITHALQTNGILVNDEWARFFAEQHFLIGLSIDGPASLHNHYRLNRAGKGTHEQVVAAMARLKAHHVDFNT</sequence>
<feature type="non-terminal residue" evidence="8">
    <location>
        <position position="181"/>
    </location>
</feature>
<organism evidence="8">
    <name type="scientific">Salmonella enterica</name>
    <name type="common">Salmonella choleraesuis</name>
    <dbReference type="NCBI Taxonomy" id="28901"/>
    <lineage>
        <taxon>Bacteria</taxon>
        <taxon>Pseudomonadati</taxon>
        <taxon>Pseudomonadota</taxon>
        <taxon>Gammaproteobacteria</taxon>
        <taxon>Enterobacterales</taxon>
        <taxon>Enterobacteriaceae</taxon>
        <taxon>Salmonella</taxon>
    </lineage>
</organism>
<dbReference type="SFLD" id="SFLDG01067">
    <property type="entry name" value="SPASM/twitch_domain_containing"/>
    <property type="match status" value="1"/>
</dbReference>
<dbReference type="AlphaFoldDB" id="A0A5U7RYE9"/>
<gene>
    <name evidence="8" type="ORF">B2O45_22085</name>
</gene>
<reference evidence="8" key="1">
    <citation type="submission" date="2018-07" db="EMBL/GenBank/DDBJ databases">
        <authorList>
            <consortium name="PulseNet: The National Subtyping Network for Foodborne Disease Surveillance"/>
            <person name="Tarr C.L."/>
            <person name="Trees E."/>
            <person name="Katz L.S."/>
            <person name="Carleton-Romer H.A."/>
            <person name="Stroika S."/>
            <person name="Kucerova Z."/>
            <person name="Roache K.F."/>
            <person name="Sabol A.L."/>
            <person name="Besser J."/>
            <person name="Gerner-Smidt P."/>
        </authorList>
    </citation>
    <scope>NUCLEOTIDE SEQUENCE</scope>
    <source>
        <strain evidence="8">PNUSAS007347</strain>
    </source>
</reference>
<dbReference type="GO" id="GO:0046872">
    <property type="term" value="F:metal ion binding"/>
    <property type="evidence" value="ECO:0007669"/>
    <property type="project" value="UniProtKB-KW"/>
</dbReference>
<dbReference type="InterPro" id="IPR013785">
    <property type="entry name" value="Aldolase_TIM"/>
</dbReference>
<comment type="cofactor">
    <cofactor evidence="1">
        <name>[4Fe-4S] cluster</name>
        <dbReference type="ChEBI" id="CHEBI:49883"/>
    </cofactor>
</comment>
<dbReference type="SFLD" id="SFLDG01386">
    <property type="entry name" value="main_SPASM_domain-containing"/>
    <property type="match status" value="1"/>
</dbReference>
<keyword evidence="5" id="KW-0411">Iron-sulfur</keyword>